<gene>
    <name evidence="3" type="ORF">BgAZ_100720</name>
</gene>
<dbReference type="AlphaFoldDB" id="A0AAD8PF11"/>
<evidence type="ECO:0000313" key="3">
    <source>
        <dbReference type="EMBL" id="KAK1444166.1"/>
    </source>
</evidence>
<keyword evidence="2" id="KW-0812">Transmembrane</keyword>
<feature type="transmembrane region" description="Helical" evidence="2">
    <location>
        <begin position="188"/>
        <end position="209"/>
    </location>
</feature>
<dbReference type="Gene3D" id="3.30.450.50">
    <property type="entry name" value="Longin domain"/>
    <property type="match status" value="1"/>
</dbReference>
<organism evidence="3 4">
    <name type="scientific">Babesia gibsoni</name>
    <dbReference type="NCBI Taxonomy" id="33632"/>
    <lineage>
        <taxon>Eukaryota</taxon>
        <taxon>Sar</taxon>
        <taxon>Alveolata</taxon>
        <taxon>Apicomplexa</taxon>
        <taxon>Aconoidasida</taxon>
        <taxon>Piroplasmida</taxon>
        <taxon>Babesiidae</taxon>
        <taxon>Babesia</taxon>
    </lineage>
</organism>
<name>A0AAD8PF11_BABGI</name>
<dbReference type="EMBL" id="JAVEPI010000001">
    <property type="protein sequence ID" value="KAK1444166.1"/>
    <property type="molecule type" value="Genomic_DNA"/>
</dbReference>
<evidence type="ECO:0000256" key="2">
    <source>
        <dbReference type="SAM" id="Phobius"/>
    </source>
</evidence>
<evidence type="ECO:0000313" key="4">
    <source>
        <dbReference type="Proteomes" id="UP001230268"/>
    </source>
</evidence>
<keyword evidence="2" id="KW-1133">Transmembrane helix</keyword>
<protein>
    <submittedName>
        <fullName evidence="3">Uncharacterized protein</fullName>
    </submittedName>
</protein>
<accession>A0AAD8PF11</accession>
<keyword evidence="4" id="KW-1185">Reference proteome</keyword>
<evidence type="ECO:0000256" key="1">
    <source>
        <dbReference type="SAM" id="Coils"/>
    </source>
</evidence>
<keyword evidence="1" id="KW-0175">Coiled coil</keyword>
<reference evidence="3" key="1">
    <citation type="submission" date="2023-08" db="EMBL/GenBank/DDBJ databases">
        <title>Draft sequence of the Babesia gibsoni genome.</title>
        <authorList>
            <person name="Yamagishi J.Y."/>
            <person name="Xuan X.X."/>
        </authorList>
    </citation>
    <scope>NUCLEOTIDE SEQUENCE</scope>
    <source>
        <strain evidence="3">Azabu</strain>
    </source>
</reference>
<comment type="caution">
    <text evidence="3">The sequence shown here is derived from an EMBL/GenBank/DDBJ whole genome shotgun (WGS) entry which is preliminary data.</text>
</comment>
<proteinExistence type="predicted"/>
<dbReference type="Proteomes" id="UP001230268">
    <property type="component" value="Unassembled WGS sequence"/>
</dbReference>
<keyword evidence="2" id="KW-0472">Membrane</keyword>
<feature type="coiled-coil region" evidence="1">
    <location>
        <begin position="157"/>
        <end position="184"/>
    </location>
</feature>
<sequence length="217" mass="24768">MEDGNLISVSLVNLIKHDVIASYPGTPIRGTDEMIDSGLVEVFDHSQKTKGHRNIQKLELEYHTVYYHKDPSCKIAVVVMLFEDSYPQRLVYKMIRDLSKELSVVGSLDQCISAEPWEFQSILEEPFSQIFDRYDRVMETDAVMKIQAKINQASGDVKVAMNKIIESSTNLEELQNRSMKLRNQSIKGVLYVITVLLVIALYIAVPHLMKESETKKT</sequence>